<dbReference type="AlphaFoldDB" id="A0A168MXM7"/>
<evidence type="ECO:0000256" key="2">
    <source>
        <dbReference type="ARBA" id="ARBA00010878"/>
    </source>
</evidence>
<dbReference type="Proteomes" id="UP000078561">
    <property type="component" value="Unassembled WGS sequence"/>
</dbReference>
<sequence>MAADKPAKKGKLLFKGDKKEKKRKRKHHDDDTGRDQAQLSEDGWVRVDALDDLVGPVFITHPSDPTVCLTVDENDRFLAYPLPSDVPPDEPMIVNQVFVGSRLLGSTSRFTFKSYRGKYLSSDKIGVTQCDREAISGLEEWEPVVTEAGVAFQNTHGKFMMAKFKNKRRKETKAKFDADQAELDNVKKNQSWGGGKLHMTREDSKRLKKAKSEGRINEAMLDRRALMKADRYCK</sequence>
<name>A0A168MXM7_ABSGL</name>
<evidence type="ECO:0000256" key="3">
    <source>
        <dbReference type="ARBA" id="ARBA00023242"/>
    </source>
</evidence>
<evidence type="ECO:0000256" key="1">
    <source>
        <dbReference type="ARBA" id="ARBA00004604"/>
    </source>
</evidence>
<dbReference type="InterPro" id="IPR008999">
    <property type="entry name" value="Actin-crosslinking"/>
</dbReference>
<evidence type="ECO:0000313" key="6">
    <source>
        <dbReference type="Proteomes" id="UP000078561"/>
    </source>
</evidence>
<dbReference type="Gene3D" id="2.80.10.50">
    <property type="match status" value="1"/>
</dbReference>
<proteinExistence type="inferred from homology"/>
<dbReference type="EMBL" id="LT552697">
    <property type="protein sequence ID" value="SAL99401.1"/>
    <property type="molecule type" value="Genomic_DNA"/>
</dbReference>
<dbReference type="PANTHER" id="PTHR12928">
    <property type="entry name" value="FRG1 PROTEIN"/>
    <property type="match status" value="1"/>
</dbReference>
<dbReference type="PANTHER" id="PTHR12928:SF0">
    <property type="entry name" value="FSHD REGION GENE 1"/>
    <property type="match status" value="1"/>
</dbReference>
<dbReference type="OMA" id="ACDVNGK"/>
<dbReference type="OrthoDB" id="5539371at2759"/>
<dbReference type="SUPFAM" id="SSF50405">
    <property type="entry name" value="Actin-crosslinking proteins"/>
    <property type="match status" value="1"/>
</dbReference>
<dbReference type="Pfam" id="PF06229">
    <property type="entry name" value="FRG1"/>
    <property type="match status" value="2"/>
</dbReference>
<dbReference type="InParanoid" id="A0A168MXM7"/>
<dbReference type="STRING" id="4829.A0A168MXM7"/>
<evidence type="ECO:0000313" key="5">
    <source>
        <dbReference type="EMBL" id="SAL99401.1"/>
    </source>
</evidence>
<accession>A0A168MXM7</accession>
<protein>
    <submittedName>
        <fullName evidence="5">Uncharacterized protein</fullName>
    </submittedName>
</protein>
<comment type="similarity">
    <text evidence="2">Belongs to the FRG1 family.</text>
</comment>
<evidence type="ECO:0000256" key="4">
    <source>
        <dbReference type="SAM" id="MobiDB-lite"/>
    </source>
</evidence>
<dbReference type="InterPro" id="IPR010414">
    <property type="entry name" value="FRG1"/>
</dbReference>
<dbReference type="GO" id="GO:0071013">
    <property type="term" value="C:catalytic step 2 spliceosome"/>
    <property type="evidence" value="ECO:0007669"/>
    <property type="project" value="TreeGrafter"/>
</dbReference>
<feature type="region of interest" description="Disordered" evidence="4">
    <location>
        <begin position="189"/>
        <end position="213"/>
    </location>
</feature>
<keyword evidence="6" id="KW-1185">Reference proteome</keyword>
<keyword evidence="3" id="KW-0539">Nucleus</keyword>
<organism evidence="5">
    <name type="scientific">Absidia glauca</name>
    <name type="common">Pin mould</name>
    <dbReference type="NCBI Taxonomy" id="4829"/>
    <lineage>
        <taxon>Eukaryota</taxon>
        <taxon>Fungi</taxon>
        <taxon>Fungi incertae sedis</taxon>
        <taxon>Mucoromycota</taxon>
        <taxon>Mucoromycotina</taxon>
        <taxon>Mucoromycetes</taxon>
        <taxon>Mucorales</taxon>
        <taxon>Cunninghamellaceae</taxon>
        <taxon>Absidia</taxon>
    </lineage>
</organism>
<gene>
    <name evidence="5" type="primary">ABSGL_05015.1 scaffold 6272</name>
</gene>
<dbReference type="GO" id="GO:0051015">
    <property type="term" value="F:actin filament binding"/>
    <property type="evidence" value="ECO:0007669"/>
    <property type="project" value="TreeGrafter"/>
</dbReference>
<dbReference type="FunCoup" id="A0A168MXM7">
    <property type="interactions" value="508"/>
</dbReference>
<dbReference type="GO" id="GO:0005730">
    <property type="term" value="C:nucleolus"/>
    <property type="evidence" value="ECO:0007669"/>
    <property type="project" value="UniProtKB-SubCell"/>
</dbReference>
<reference evidence="5" key="1">
    <citation type="submission" date="2016-04" db="EMBL/GenBank/DDBJ databases">
        <authorList>
            <person name="Evans L.H."/>
            <person name="Alamgir A."/>
            <person name="Owens N."/>
            <person name="Weber N.D."/>
            <person name="Virtaneva K."/>
            <person name="Barbian K."/>
            <person name="Babar A."/>
            <person name="Rosenke K."/>
        </authorList>
    </citation>
    <scope>NUCLEOTIDE SEQUENCE [LARGE SCALE GENOMIC DNA]</scope>
    <source>
        <strain evidence="5">CBS 101.48</strain>
    </source>
</reference>
<feature type="region of interest" description="Disordered" evidence="4">
    <location>
        <begin position="1"/>
        <end position="38"/>
    </location>
</feature>
<feature type="compositionally biased region" description="Basic and acidic residues" evidence="4">
    <location>
        <begin position="199"/>
        <end position="213"/>
    </location>
</feature>
<dbReference type="CDD" id="cd23339">
    <property type="entry name" value="beta-trefoil_FSCN_fungal_FRG1-like"/>
    <property type="match status" value="1"/>
</dbReference>
<comment type="subcellular location">
    <subcellularLocation>
        <location evidence="1">Nucleus</location>
        <location evidence="1">Nucleolus</location>
    </subcellularLocation>
</comment>